<dbReference type="AlphaFoldDB" id="A0A226X0Q7"/>
<feature type="chain" id="PRO_5012759497" evidence="1">
    <location>
        <begin position="30"/>
        <end position="380"/>
    </location>
</feature>
<name>A0A226X0Q7_CABSO</name>
<gene>
    <name evidence="3" type="ORF">BSU04_18560</name>
</gene>
<evidence type="ECO:0000313" key="4">
    <source>
        <dbReference type="Proteomes" id="UP000214720"/>
    </source>
</evidence>
<dbReference type="Gene3D" id="3.40.710.10">
    <property type="entry name" value="DD-peptidase/beta-lactamase superfamily"/>
    <property type="match status" value="1"/>
</dbReference>
<dbReference type="InterPro" id="IPR012338">
    <property type="entry name" value="Beta-lactam/transpept-like"/>
</dbReference>
<dbReference type="RefSeq" id="WP_218827303.1">
    <property type="nucleotide sequence ID" value="NZ_MTHB01000110.1"/>
</dbReference>
<dbReference type="PANTHER" id="PTHR43283">
    <property type="entry name" value="BETA-LACTAMASE-RELATED"/>
    <property type="match status" value="1"/>
</dbReference>
<feature type="domain" description="Beta-lactamase-related" evidence="2">
    <location>
        <begin position="66"/>
        <end position="354"/>
    </location>
</feature>
<evidence type="ECO:0000256" key="1">
    <source>
        <dbReference type="SAM" id="SignalP"/>
    </source>
</evidence>
<accession>A0A226X0Q7</accession>
<dbReference type="Pfam" id="PF00144">
    <property type="entry name" value="Beta-lactamase"/>
    <property type="match status" value="1"/>
</dbReference>
<dbReference type="SUPFAM" id="SSF56601">
    <property type="entry name" value="beta-lactamase/transpeptidase-like"/>
    <property type="match status" value="1"/>
</dbReference>
<evidence type="ECO:0000259" key="2">
    <source>
        <dbReference type="Pfam" id="PF00144"/>
    </source>
</evidence>
<dbReference type="PANTHER" id="PTHR43283:SF7">
    <property type="entry name" value="BETA-LACTAMASE-RELATED DOMAIN-CONTAINING PROTEIN"/>
    <property type="match status" value="1"/>
</dbReference>
<protein>
    <submittedName>
        <fullName evidence="3">Beta-lactamase class C penicillin binding protein</fullName>
    </submittedName>
</protein>
<organism evidence="3 4">
    <name type="scientific">Caballeronia sordidicola</name>
    <name type="common">Burkholderia sordidicola</name>
    <dbReference type="NCBI Taxonomy" id="196367"/>
    <lineage>
        <taxon>Bacteria</taxon>
        <taxon>Pseudomonadati</taxon>
        <taxon>Pseudomonadota</taxon>
        <taxon>Betaproteobacteria</taxon>
        <taxon>Burkholderiales</taxon>
        <taxon>Burkholderiaceae</taxon>
        <taxon>Caballeronia</taxon>
    </lineage>
</organism>
<reference evidence="4" key="1">
    <citation type="submission" date="2017-01" db="EMBL/GenBank/DDBJ databases">
        <title>Genome Analysis of Deinococcus marmoris KOPRI26562.</title>
        <authorList>
            <person name="Kim J.H."/>
            <person name="Oh H.-M."/>
        </authorList>
    </citation>
    <scope>NUCLEOTIDE SEQUENCE [LARGE SCALE GENOMIC DNA]</scope>
    <source>
        <strain evidence="4">PAMC 26633</strain>
    </source>
</reference>
<dbReference type="EMBL" id="MTHB01000110">
    <property type="protein sequence ID" value="OXC77015.1"/>
    <property type="molecule type" value="Genomic_DNA"/>
</dbReference>
<dbReference type="InterPro" id="IPR050789">
    <property type="entry name" value="Diverse_Enzym_Activities"/>
</dbReference>
<dbReference type="InterPro" id="IPR001466">
    <property type="entry name" value="Beta-lactam-related"/>
</dbReference>
<sequence length="380" mass="41261">MIRTTSRRDIFKLAGAALIASQMPLFAQAASWATKPPAASASGFAPDLEARFEAFRATTPLQNLHSVVVLHDGHIAFERYFSGLDETRGESAGQVVFGPDTQHDLRSVTKSLVSLLYGIALADKRVPPVDTPLLSQFPEYPDLARDPQRADLTIANALTMTLGMQWNEQLSYRDPANSESAMDAAQDRFRYVLERPIVAAPGEVWIYSGGAVALIGRLIEKGTGQALEDYARSALFEPLGIDKFSWAKGTDGEAIAASGLRLTPRELARIGQLVLARGQWEGRTIVPATWLDASFTPAATVRDGQSYGYLWRVGEIAYPSKGGIRGEHYVMGVGNGGQLLAIVPARALVVVVTAGNYNAPKDWQVPDEVLRHFVLPSLKT</sequence>
<dbReference type="PROSITE" id="PS51318">
    <property type="entry name" value="TAT"/>
    <property type="match status" value="1"/>
</dbReference>
<evidence type="ECO:0000313" key="3">
    <source>
        <dbReference type="EMBL" id="OXC77015.1"/>
    </source>
</evidence>
<feature type="signal peptide" evidence="1">
    <location>
        <begin position="1"/>
        <end position="29"/>
    </location>
</feature>
<comment type="caution">
    <text evidence="3">The sequence shown here is derived from an EMBL/GenBank/DDBJ whole genome shotgun (WGS) entry which is preliminary data.</text>
</comment>
<proteinExistence type="predicted"/>
<dbReference type="InterPro" id="IPR006311">
    <property type="entry name" value="TAT_signal"/>
</dbReference>
<dbReference type="Proteomes" id="UP000214720">
    <property type="component" value="Unassembled WGS sequence"/>
</dbReference>
<keyword evidence="1" id="KW-0732">Signal</keyword>